<gene>
    <name evidence="5" type="primary">sepF</name>
    <name evidence="7" type="ORF">OCV61_05580</name>
</gene>
<feature type="region of interest" description="Disordered" evidence="6">
    <location>
        <begin position="58"/>
        <end position="123"/>
    </location>
</feature>
<comment type="subcellular location">
    <subcellularLocation>
        <location evidence="5">Cytoplasm</location>
    </subcellularLocation>
    <text evidence="5">Localizes to the division site, in a FtsZ-dependent manner.</text>
</comment>
<proteinExistence type="inferred from homology"/>
<dbReference type="InterPro" id="IPR007561">
    <property type="entry name" value="Cell_div_SepF/SepF-rel"/>
</dbReference>
<dbReference type="HAMAP" id="MF_01197">
    <property type="entry name" value="SepF"/>
    <property type="match status" value="1"/>
</dbReference>
<dbReference type="InterPro" id="IPR038594">
    <property type="entry name" value="SepF-like_sf"/>
</dbReference>
<name>A0ABT2TRL7_9FIRM</name>
<dbReference type="GO" id="GO:0051301">
    <property type="term" value="P:cell division"/>
    <property type="evidence" value="ECO:0007669"/>
    <property type="project" value="UniProtKB-KW"/>
</dbReference>
<keyword evidence="3 5" id="KW-0131">Cell cycle</keyword>
<comment type="function">
    <text evidence="4 5">Cell division protein that is part of the divisome complex and is recruited early to the Z-ring. Probably stimulates Z-ring formation, perhaps through the cross-linking of FtsZ protofilaments. Its function overlaps with FtsA.</text>
</comment>
<comment type="caution">
    <text evidence="7">The sequence shown here is derived from an EMBL/GenBank/DDBJ whole genome shotgun (WGS) entry which is preliminary data.</text>
</comment>
<dbReference type="PANTHER" id="PTHR35798:SF1">
    <property type="entry name" value="CELL DIVISION PROTEIN SEPF"/>
    <property type="match status" value="1"/>
</dbReference>
<reference evidence="7 8" key="1">
    <citation type="journal article" date="2021" name="ISME Commun">
        <title>Automated analysis of genomic sequences facilitates high-throughput and comprehensive description of bacteria.</title>
        <authorList>
            <person name="Hitch T.C.A."/>
        </authorList>
    </citation>
    <scope>NUCLEOTIDE SEQUENCE [LARGE SCALE GENOMIC DNA]</scope>
    <source>
        <strain evidence="7 8">Sanger_23</strain>
    </source>
</reference>
<evidence type="ECO:0000256" key="6">
    <source>
        <dbReference type="SAM" id="MobiDB-lite"/>
    </source>
</evidence>
<feature type="compositionally biased region" description="Acidic residues" evidence="6">
    <location>
        <begin position="62"/>
        <end position="72"/>
    </location>
</feature>
<keyword evidence="5" id="KW-0963">Cytoplasm</keyword>
<evidence type="ECO:0000256" key="1">
    <source>
        <dbReference type="ARBA" id="ARBA00022618"/>
    </source>
</evidence>
<dbReference type="PANTHER" id="PTHR35798">
    <property type="entry name" value="CELL DIVISION PROTEIN SEPF"/>
    <property type="match status" value="1"/>
</dbReference>
<comment type="subunit">
    <text evidence="5">Homodimer. Interacts with FtsZ.</text>
</comment>
<evidence type="ECO:0000256" key="5">
    <source>
        <dbReference type="HAMAP-Rule" id="MF_01197"/>
    </source>
</evidence>
<dbReference type="Pfam" id="PF04472">
    <property type="entry name" value="SepF"/>
    <property type="match status" value="1"/>
</dbReference>
<keyword evidence="8" id="KW-1185">Reference proteome</keyword>
<keyword evidence="1 5" id="KW-0132">Cell division</keyword>
<protein>
    <recommendedName>
        <fullName evidence="5">Cell division protein SepF</fullName>
    </recommendedName>
</protein>
<evidence type="ECO:0000256" key="4">
    <source>
        <dbReference type="ARBA" id="ARBA00044936"/>
    </source>
</evidence>
<dbReference type="InterPro" id="IPR023052">
    <property type="entry name" value="Cell_div_SepF"/>
</dbReference>
<accession>A0ABT2TRL7</accession>
<dbReference type="Gene3D" id="3.30.110.150">
    <property type="entry name" value="SepF-like protein"/>
    <property type="match status" value="1"/>
</dbReference>
<feature type="compositionally biased region" description="Polar residues" evidence="6">
    <location>
        <begin position="103"/>
        <end position="123"/>
    </location>
</feature>
<dbReference type="RefSeq" id="WP_158420965.1">
    <property type="nucleotide sequence ID" value="NZ_JAOQJL010000008.1"/>
</dbReference>
<feature type="compositionally biased region" description="Low complexity" evidence="6">
    <location>
        <begin position="75"/>
        <end position="91"/>
    </location>
</feature>
<dbReference type="EMBL" id="JAOQJL010000008">
    <property type="protein sequence ID" value="MCU6764884.1"/>
    <property type="molecule type" value="Genomic_DNA"/>
</dbReference>
<evidence type="ECO:0000313" key="7">
    <source>
        <dbReference type="EMBL" id="MCU6764884.1"/>
    </source>
</evidence>
<dbReference type="Proteomes" id="UP001652409">
    <property type="component" value="Unassembled WGS sequence"/>
</dbReference>
<comment type="similarity">
    <text evidence="5">Belongs to the SepF family.</text>
</comment>
<evidence type="ECO:0000256" key="2">
    <source>
        <dbReference type="ARBA" id="ARBA00023210"/>
    </source>
</evidence>
<keyword evidence="2 5" id="KW-0717">Septation</keyword>
<feature type="region of interest" description="Disordered" evidence="6">
    <location>
        <begin position="23"/>
        <end position="42"/>
    </location>
</feature>
<evidence type="ECO:0000256" key="3">
    <source>
        <dbReference type="ARBA" id="ARBA00023306"/>
    </source>
</evidence>
<sequence length="216" mass="23755">MGVLDKFLDAIKLNDDYDDDEFLDEDLDGADDDDDDFLDDEEEARPKKKFFEKFTKKKSSDDEFDEFEDFDDAPAKSPVKAAAATKAAPAKQTEKADKPVRSTAPSSKITPMRSSRRSGQSQNVEVCVIKPSSMEDTREIADTLLDNSTVILNLEGIDVELAQRIIDFASGACYSLNGSLQKISSYIFVLGPYNVDITGDLQNILGGSVPSVRAGY</sequence>
<evidence type="ECO:0000313" key="8">
    <source>
        <dbReference type="Proteomes" id="UP001652409"/>
    </source>
</evidence>
<organism evidence="7 8">
    <name type="scientific">Blautia ammoniilytica</name>
    <dbReference type="NCBI Taxonomy" id="2981782"/>
    <lineage>
        <taxon>Bacteria</taxon>
        <taxon>Bacillati</taxon>
        <taxon>Bacillota</taxon>
        <taxon>Clostridia</taxon>
        <taxon>Lachnospirales</taxon>
        <taxon>Lachnospiraceae</taxon>
        <taxon>Blautia</taxon>
    </lineage>
</organism>